<feature type="signal peptide" evidence="1">
    <location>
        <begin position="1"/>
        <end position="25"/>
    </location>
</feature>
<keyword evidence="1" id="KW-0732">Signal</keyword>
<dbReference type="EMBL" id="CP159837">
    <property type="protein sequence ID" value="XCM36256.1"/>
    <property type="molecule type" value="Genomic_DNA"/>
</dbReference>
<name>A0AAU8JC16_9CYAN</name>
<accession>A0AAU8JC16</accession>
<feature type="chain" id="PRO_5043504635" evidence="1">
    <location>
        <begin position="26"/>
        <end position="172"/>
    </location>
</feature>
<dbReference type="AlphaFoldDB" id="A0AAU8JC16"/>
<proteinExistence type="predicted"/>
<evidence type="ECO:0000313" key="2">
    <source>
        <dbReference type="EMBL" id="XCM36256.1"/>
    </source>
</evidence>
<dbReference type="RefSeq" id="WP_054464766.1">
    <property type="nucleotide sequence ID" value="NZ_CP159837.1"/>
</dbReference>
<organism evidence="2">
    <name type="scientific">Planktothricoides raciborskii GIHE-MW2</name>
    <dbReference type="NCBI Taxonomy" id="2792601"/>
    <lineage>
        <taxon>Bacteria</taxon>
        <taxon>Bacillati</taxon>
        <taxon>Cyanobacteriota</taxon>
        <taxon>Cyanophyceae</taxon>
        <taxon>Oscillatoriophycideae</taxon>
        <taxon>Oscillatoriales</taxon>
        <taxon>Oscillatoriaceae</taxon>
        <taxon>Planktothricoides</taxon>
    </lineage>
</organism>
<protein>
    <submittedName>
        <fullName evidence="2">Uncharacterized protein</fullName>
    </submittedName>
</protein>
<gene>
    <name evidence="2" type="ORF">ABWT76_005005</name>
</gene>
<sequence>MKKYWQALVALALITCLIVSAPTLAGSQPPDTSDRQIQGLPVMVEGYSLFEIPNTVQGISPEQRSQKIAKQVELFAKDTLMPIESLQVGERGKTMVIFYGSTIITEITEEDAKAANTTPRELSYIYLQKIQEFFKDYRQKTSLGSEPKSLSSDTWLNQTWKKISSLTIPNYQ</sequence>
<reference evidence="2" key="1">
    <citation type="submission" date="2024-07" db="EMBL/GenBank/DDBJ databases">
        <authorList>
            <person name="Kim Y.J."/>
            <person name="Jeong J.Y."/>
        </authorList>
    </citation>
    <scope>NUCLEOTIDE SEQUENCE</scope>
    <source>
        <strain evidence="2">GIHE-MW2</strain>
    </source>
</reference>
<evidence type="ECO:0000256" key="1">
    <source>
        <dbReference type="SAM" id="SignalP"/>
    </source>
</evidence>